<evidence type="ECO:0000256" key="5">
    <source>
        <dbReference type="ARBA" id="ARBA00023136"/>
    </source>
</evidence>
<keyword evidence="3 7" id="KW-0812">Transmembrane</keyword>
<evidence type="ECO:0000256" key="7">
    <source>
        <dbReference type="SAM" id="Phobius"/>
    </source>
</evidence>
<dbReference type="PROSITE" id="PS50283">
    <property type="entry name" value="NA_SOLUT_SYMP_3"/>
    <property type="match status" value="1"/>
</dbReference>
<dbReference type="CDD" id="cd11477">
    <property type="entry name" value="SLC5sbd_u1"/>
    <property type="match status" value="1"/>
</dbReference>
<evidence type="ECO:0000256" key="1">
    <source>
        <dbReference type="ARBA" id="ARBA00004141"/>
    </source>
</evidence>
<dbReference type="AlphaFoldDB" id="A0A1Q2MGR7"/>
<feature type="transmembrane region" description="Helical" evidence="7">
    <location>
        <begin position="416"/>
        <end position="436"/>
    </location>
</feature>
<organism evidence="8 9">
    <name type="scientific">Limihaloglobus sulfuriphilus</name>
    <dbReference type="NCBI Taxonomy" id="1851148"/>
    <lineage>
        <taxon>Bacteria</taxon>
        <taxon>Pseudomonadati</taxon>
        <taxon>Planctomycetota</taxon>
        <taxon>Phycisphaerae</taxon>
        <taxon>Sedimentisphaerales</taxon>
        <taxon>Sedimentisphaeraceae</taxon>
        <taxon>Limihaloglobus</taxon>
    </lineage>
</organism>
<dbReference type="STRING" id="1851148.SMSP2_02223"/>
<evidence type="ECO:0000256" key="2">
    <source>
        <dbReference type="ARBA" id="ARBA00006434"/>
    </source>
</evidence>
<dbReference type="EMBL" id="CP019646">
    <property type="protein sequence ID" value="AQQ71844.1"/>
    <property type="molecule type" value="Genomic_DNA"/>
</dbReference>
<gene>
    <name evidence="8" type="primary">sglT_24</name>
    <name evidence="8" type="ORF">SMSP2_02223</name>
</gene>
<dbReference type="Pfam" id="PF00474">
    <property type="entry name" value="SSF"/>
    <property type="match status" value="1"/>
</dbReference>
<dbReference type="InterPro" id="IPR038377">
    <property type="entry name" value="Na/Glc_symporter_sf"/>
</dbReference>
<feature type="transmembrane region" description="Helical" evidence="7">
    <location>
        <begin position="162"/>
        <end position="183"/>
    </location>
</feature>
<feature type="transmembrane region" description="Helical" evidence="7">
    <location>
        <begin position="331"/>
        <end position="355"/>
    </location>
</feature>
<name>A0A1Q2MGR7_9BACT</name>
<dbReference type="PANTHER" id="PTHR11819:SF77">
    <property type="entry name" value="SODIUM_GLUCOSE COTRANSPORT PROTEIN"/>
    <property type="match status" value="1"/>
</dbReference>
<dbReference type="RefSeq" id="WP_146684008.1">
    <property type="nucleotide sequence ID" value="NZ_CP019646.1"/>
</dbReference>
<feature type="transmembrane region" description="Helical" evidence="7">
    <location>
        <begin position="78"/>
        <end position="95"/>
    </location>
</feature>
<evidence type="ECO:0000256" key="3">
    <source>
        <dbReference type="ARBA" id="ARBA00022692"/>
    </source>
</evidence>
<feature type="transmembrane region" description="Helical" evidence="7">
    <location>
        <begin position="542"/>
        <end position="566"/>
    </location>
</feature>
<feature type="transmembrane region" description="Helical" evidence="7">
    <location>
        <begin position="6"/>
        <end position="25"/>
    </location>
</feature>
<feature type="transmembrane region" description="Helical" evidence="7">
    <location>
        <begin position="127"/>
        <end position="150"/>
    </location>
</feature>
<feature type="transmembrane region" description="Helical" evidence="7">
    <location>
        <begin position="45"/>
        <end position="66"/>
    </location>
</feature>
<evidence type="ECO:0000313" key="9">
    <source>
        <dbReference type="Proteomes" id="UP000188181"/>
    </source>
</evidence>
<reference evidence="9" key="1">
    <citation type="submission" date="2017-02" db="EMBL/GenBank/DDBJ databases">
        <title>Comparative genomics and description of representatives of a novel lineage of planctomycetes thriving in anoxic sediments.</title>
        <authorList>
            <person name="Spring S."/>
            <person name="Bunk B."/>
            <person name="Sproer C."/>
        </authorList>
    </citation>
    <scope>NUCLEOTIDE SEQUENCE [LARGE SCALE GENOMIC DNA]</scope>
    <source>
        <strain evidence="9">SM-Chi-D1</strain>
    </source>
</reference>
<evidence type="ECO:0000256" key="6">
    <source>
        <dbReference type="RuleBase" id="RU362091"/>
    </source>
</evidence>
<dbReference type="GO" id="GO:0005412">
    <property type="term" value="F:D-glucose:sodium symporter activity"/>
    <property type="evidence" value="ECO:0007669"/>
    <property type="project" value="TreeGrafter"/>
</dbReference>
<keyword evidence="9" id="KW-1185">Reference proteome</keyword>
<protein>
    <submittedName>
        <fullName evidence="8">Na(+)/glucose symporter</fullName>
    </submittedName>
</protein>
<evidence type="ECO:0000313" key="8">
    <source>
        <dbReference type="EMBL" id="AQQ71844.1"/>
    </source>
</evidence>
<dbReference type="Gene3D" id="1.20.1730.10">
    <property type="entry name" value="Sodium/glucose cotransporter"/>
    <property type="match status" value="1"/>
</dbReference>
<sequence>MQLQMIDWVSIFGFFLLSLIVGVLVSRKAGKSASSFFLSGRNMPWWLLGVSMVATTFSTDTPNLVTDIVRQNGVSGNWAWWAFLLTGMLTVFVYAKLWRRSGVMTDVEFYELRYSGRTAAFLRGFRAIYLGIFFNVVIMATVTLAAIKIGAVMLNLSPFETVTIAAVVTVSYSMLGGLTGVLITDFFQFGIAMFGAVMAAKHALGHQAVGSLSNLITNPEITDKLSILPDFSDTGLLVSVFIIPLAVQWWSVWYPGAEPGGGGYLVQRMLSAKNEKHAVWATLFFNIAHYALRPWPWIIVALSSLLVFPDLQSLRDAFPNVNPSVVRNDMAYPAMLTFLPAGLLGLVLASLIAAYMSTISTHLNLGSSYIVNDFYRRFINPNATEKQLVRMGRICTLLLMIAACALAPLLENAKQAFDLLLQIGAGTGLLFILRWFWWRINALSEITAMAVSFLIACYFTFIHSHTPLPQLESWQRLVTGVALTTASWLIVTFLTRPSEKETLRSFYRLVKPGGPGWRAVVENARAENQPVDTDDKGWDLPVGILCMFFGCTTTYGALFATGYWIYGNYTPAVILTLVSAAAAVLLINAWKRLRINA</sequence>
<dbReference type="PANTHER" id="PTHR11819">
    <property type="entry name" value="SOLUTE CARRIER FAMILY 5"/>
    <property type="match status" value="1"/>
</dbReference>
<dbReference type="KEGG" id="pbas:SMSP2_02223"/>
<keyword evidence="4 7" id="KW-1133">Transmembrane helix</keyword>
<comment type="subcellular location">
    <subcellularLocation>
        <location evidence="1">Membrane</location>
        <topology evidence="1">Multi-pass membrane protein</topology>
    </subcellularLocation>
</comment>
<proteinExistence type="inferred from homology"/>
<dbReference type="Proteomes" id="UP000188181">
    <property type="component" value="Chromosome"/>
</dbReference>
<evidence type="ECO:0000256" key="4">
    <source>
        <dbReference type="ARBA" id="ARBA00022989"/>
    </source>
</evidence>
<dbReference type="OrthoDB" id="9814523at2"/>
<feature type="transmembrane region" description="Helical" evidence="7">
    <location>
        <begin position="391"/>
        <end position="410"/>
    </location>
</feature>
<feature type="transmembrane region" description="Helical" evidence="7">
    <location>
        <begin position="443"/>
        <end position="462"/>
    </location>
</feature>
<keyword evidence="5 7" id="KW-0472">Membrane</keyword>
<accession>A0A1Q2MGR7</accession>
<feature type="transmembrane region" description="Helical" evidence="7">
    <location>
        <begin position="474"/>
        <end position="494"/>
    </location>
</feature>
<dbReference type="GO" id="GO:0005886">
    <property type="term" value="C:plasma membrane"/>
    <property type="evidence" value="ECO:0007669"/>
    <property type="project" value="TreeGrafter"/>
</dbReference>
<comment type="similarity">
    <text evidence="2 6">Belongs to the sodium:solute symporter (SSF) (TC 2.A.21) family.</text>
</comment>
<dbReference type="InterPro" id="IPR001734">
    <property type="entry name" value="Na/solute_symporter"/>
</dbReference>
<feature type="transmembrane region" description="Helical" evidence="7">
    <location>
        <begin position="572"/>
        <end position="590"/>
    </location>
</feature>